<name>A0A0G0H0I9_9BACT</name>
<dbReference type="InterPro" id="IPR018392">
    <property type="entry name" value="LysM"/>
</dbReference>
<sequence length="414" mass="45079">MQKTVQKTDEEENNYIRNFTRSPKKQRPVVVDFLIDLSDYFSLRLTQLFRITYVFFGLSIVSSANLKSFVVRKMYWGRTSFYRNAFQLIIAIITVGALIASISSRTAIFAEEEEGIVASSGIIGNNDMFLQVGTVDAIAEAQSTKADYEIYKYTVKSGDTLSSIAQKYGVKQDTIRWANNIPSGRDTLRVGQVLDIPPMNGVLYTVVAGDNLDRIIKKVQGANQFDLIELNNLVAPDYSVHAGQKLFIPDATYRPPVVATRTTSSGGATYTSTSYRAVSVAPGTFVNPMQQCGGYRFLRGYRYSHTGVDLGHSSGCWIVAAGAGTITKAGWCAGGMGYCVAIRHDNGYSTLYMHGAGKFAVQSGQRVSAGQPILTLGCTGNCYGPHLHLSLAPSGVDILSSYHGRINPAGVIPY</sequence>
<evidence type="ECO:0000256" key="1">
    <source>
        <dbReference type="SAM" id="Phobius"/>
    </source>
</evidence>
<dbReference type="AlphaFoldDB" id="A0A0G0H0I9"/>
<dbReference type="PROSITE" id="PS51782">
    <property type="entry name" value="LYSM"/>
    <property type="match status" value="2"/>
</dbReference>
<dbReference type="InterPro" id="IPR036779">
    <property type="entry name" value="LysM_dom_sf"/>
</dbReference>
<dbReference type="SMART" id="SM00257">
    <property type="entry name" value="LysM"/>
    <property type="match status" value="2"/>
</dbReference>
<dbReference type="Pfam" id="PF01551">
    <property type="entry name" value="Peptidase_M23"/>
    <property type="match status" value="1"/>
</dbReference>
<dbReference type="Gene3D" id="2.70.70.10">
    <property type="entry name" value="Glucose Permease (Domain IIA)"/>
    <property type="match status" value="1"/>
</dbReference>
<comment type="caution">
    <text evidence="3">The sequence shown here is derived from an EMBL/GenBank/DDBJ whole genome shotgun (WGS) entry which is preliminary data.</text>
</comment>
<organism evidence="3 4">
    <name type="scientific">candidate division WS6 bacterium GW2011_GWA2_37_6</name>
    <dbReference type="NCBI Taxonomy" id="1619087"/>
    <lineage>
        <taxon>Bacteria</taxon>
        <taxon>Candidatus Dojkabacteria</taxon>
    </lineage>
</organism>
<keyword evidence="1" id="KW-0472">Membrane</keyword>
<evidence type="ECO:0000313" key="4">
    <source>
        <dbReference type="Proteomes" id="UP000034852"/>
    </source>
</evidence>
<dbReference type="InterPro" id="IPR050570">
    <property type="entry name" value="Cell_wall_metabolism_enzyme"/>
</dbReference>
<gene>
    <name evidence="3" type="ORF">US52_C0018G0010</name>
</gene>
<evidence type="ECO:0000313" key="3">
    <source>
        <dbReference type="EMBL" id="KKQ35682.1"/>
    </source>
</evidence>
<dbReference type="CDD" id="cd12797">
    <property type="entry name" value="M23_peptidase"/>
    <property type="match status" value="1"/>
</dbReference>
<dbReference type="InterPro" id="IPR016047">
    <property type="entry name" value="M23ase_b-sheet_dom"/>
</dbReference>
<keyword evidence="1" id="KW-1133">Transmembrane helix</keyword>
<dbReference type="EMBL" id="LBTH01000018">
    <property type="protein sequence ID" value="KKQ35682.1"/>
    <property type="molecule type" value="Genomic_DNA"/>
</dbReference>
<feature type="transmembrane region" description="Helical" evidence="1">
    <location>
        <begin position="48"/>
        <end position="69"/>
    </location>
</feature>
<dbReference type="Pfam" id="PF01476">
    <property type="entry name" value="LysM"/>
    <property type="match status" value="2"/>
</dbReference>
<accession>A0A0G0H0I9</accession>
<dbReference type="SUPFAM" id="SSF51261">
    <property type="entry name" value="Duplicated hybrid motif"/>
    <property type="match status" value="1"/>
</dbReference>
<dbReference type="PANTHER" id="PTHR21666:SF270">
    <property type="entry name" value="MUREIN HYDROLASE ACTIVATOR ENVC"/>
    <property type="match status" value="1"/>
</dbReference>
<dbReference type="PANTHER" id="PTHR21666">
    <property type="entry name" value="PEPTIDASE-RELATED"/>
    <property type="match status" value="1"/>
</dbReference>
<reference evidence="3 4" key="1">
    <citation type="journal article" date="2015" name="Nature">
        <title>rRNA introns, odd ribosomes, and small enigmatic genomes across a large radiation of phyla.</title>
        <authorList>
            <person name="Brown C.T."/>
            <person name="Hug L.A."/>
            <person name="Thomas B.C."/>
            <person name="Sharon I."/>
            <person name="Castelle C.J."/>
            <person name="Singh A."/>
            <person name="Wilkins M.J."/>
            <person name="Williams K.H."/>
            <person name="Banfield J.F."/>
        </authorList>
    </citation>
    <scope>NUCLEOTIDE SEQUENCE [LARGE SCALE GENOMIC DNA]</scope>
</reference>
<feature type="domain" description="LysM" evidence="2">
    <location>
        <begin position="151"/>
        <end position="196"/>
    </location>
</feature>
<dbReference type="InterPro" id="IPR011055">
    <property type="entry name" value="Dup_hybrid_motif"/>
</dbReference>
<evidence type="ECO:0000259" key="2">
    <source>
        <dbReference type="PROSITE" id="PS51782"/>
    </source>
</evidence>
<dbReference type="Proteomes" id="UP000034852">
    <property type="component" value="Unassembled WGS sequence"/>
</dbReference>
<dbReference type="GO" id="GO:0004222">
    <property type="term" value="F:metalloendopeptidase activity"/>
    <property type="evidence" value="ECO:0007669"/>
    <property type="project" value="TreeGrafter"/>
</dbReference>
<feature type="domain" description="LysM" evidence="2">
    <location>
        <begin position="202"/>
        <end position="248"/>
    </location>
</feature>
<dbReference type="SUPFAM" id="SSF54106">
    <property type="entry name" value="LysM domain"/>
    <property type="match status" value="1"/>
</dbReference>
<feature type="transmembrane region" description="Helical" evidence="1">
    <location>
        <begin position="81"/>
        <end position="102"/>
    </location>
</feature>
<dbReference type="Gene3D" id="3.10.350.10">
    <property type="entry name" value="LysM domain"/>
    <property type="match status" value="2"/>
</dbReference>
<dbReference type="CDD" id="cd00118">
    <property type="entry name" value="LysM"/>
    <property type="match status" value="2"/>
</dbReference>
<keyword evidence="1" id="KW-0812">Transmembrane</keyword>
<protein>
    <submittedName>
        <fullName evidence="3">Peptidase M23 family protein</fullName>
    </submittedName>
</protein>
<proteinExistence type="predicted"/>